<evidence type="ECO:0000313" key="1">
    <source>
        <dbReference type="EMBL" id="ADM26997.1"/>
    </source>
</evidence>
<proteinExistence type="predicted"/>
<dbReference type="BioCyc" id="IAGG583356:GHAH-157-MONOMER"/>
<name>E0SPX5_IGNAA</name>
<accession>E0SPX5</accession>
<sequence length="311" mass="36350">MFKDYAYSVIPNKRYSYGAVYLVYGIWELVKKLKISYSDVELSDWLVFQHYEREVDGNVVRVFGDGSTLVTVYSYDGSKDRVLIRAKPNKGQCGLLKRIVESREKYMPRVVVRDYGVRDGELYVRGEVHVSISYDFYLRYAKRCWEPRGSLIGGVDVNTDRINLAIIDEDGMLRDRKTFWFSEATARGYPRSRAWSIIGMKIREILKYAYHHGVSTIALENPEVLGVLKLFWIRNEDRRHRNYNWRVAIFRSRAIEMITLKAPLYSIEVKYVDPRGTTNSKEHDKAMKRLGLDRHTASAYLVARRLLTTSN</sequence>
<dbReference type="Proteomes" id="UP000001304">
    <property type="component" value="Chromosome"/>
</dbReference>
<gene>
    <name evidence="1" type="ordered locus">Igag_0146</name>
</gene>
<dbReference type="STRING" id="583356.Igag_0146"/>
<dbReference type="AlphaFoldDB" id="E0SPX5"/>
<dbReference type="KEGG" id="iag:Igag_0146"/>
<protein>
    <submittedName>
        <fullName evidence="1">Uncharacterized protein</fullName>
    </submittedName>
</protein>
<keyword evidence="2" id="KW-1185">Reference proteome</keyword>
<dbReference type="EMBL" id="CP002098">
    <property type="protein sequence ID" value="ADM26997.1"/>
    <property type="molecule type" value="Genomic_DNA"/>
</dbReference>
<evidence type="ECO:0000313" key="2">
    <source>
        <dbReference type="Proteomes" id="UP000001304"/>
    </source>
</evidence>
<reference evidence="1 2" key="1">
    <citation type="journal article" date="2010" name="Stand. Genomic Sci.">
        <title>Complete genome sequence of Ignisphaera aggregans type strain (AQ1.S1).</title>
        <authorList>
            <person name="Goker M."/>
            <person name="Held B."/>
            <person name="Lapidus A."/>
            <person name="Nolan M."/>
            <person name="Spring S."/>
            <person name="Yasawong M."/>
            <person name="Lucas S."/>
            <person name="Glavina Del Rio T."/>
            <person name="Tice H."/>
            <person name="Cheng J.F."/>
            <person name="Goodwin L."/>
            <person name="Tapia R."/>
            <person name="Pitluck S."/>
            <person name="Liolios K."/>
            <person name="Ivanova N."/>
            <person name="Mavromatis K."/>
            <person name="Mikhailova N."/>
            <person name="Pati A."/>
            <person name="Chen A."/>
            <person name="Palaniappan K."/>
            <person name="Brambilla E."/>
            <person name="Land M."/>
            <person name="Hauser L."/>
            <person name="Chang Y.J."/>
            <person name="Jeffries C.D."/>
            <person name="Brettin T."/>
            <person name="Detter J.C."/>
            <person name="Han C."/>
            <person name="Rohde M."/>
            <person name="Sikorski J."/>
            <person name="Woyke T."/>
            <person name="Bristow J."/>
            <person name="Eisen J.A."/>
            <person name="Markowitz V."/>
            <person name="Hugenholtz P."/>
            <person name="Kyrpides N.C."/>
            <person name="Klenk H.P."/>
        </authorList>
    </citation>
    <scope>NUCLEOTIDE SEQUENCE [LARGE SCALE GENOMIC DNA]</scope>
    <source>
        <strain evidence="2">DSM 17230 / JCM 13409 / AQ1.S1</strain>
    </source>
</reference>
<dbReference type="HOGENOM" id="CLU_064882_1_0_2"/>
<organism evidence="1 2">
    <name type="scientific">Ignisphaera aggregans (strain DSM 17230 / JCM 13409 / AQ1.S1)</name>
    <dbReference type="NCBI Taxonomy" id="583356"/>
    <lineage>
        <taxon>Archaea</taxon>
        <taxon>Thermoproteota</taxon>
        <taxon>Thermoprotei</taxon>
        <taxon>Desulfurococcales</taxon>
        <taxon>Desulfurococcaceae</taxon>
        <taxon>Ignisphaera</taxon>
    </lineage>
</organism>